<keyword evidence="3" id="KW-0520">NAD</keyword>
<dbReference type="AlphaFoldDB" id="A0A1G5J8F6"/>
<dbReference type="EMBL" id="FMVM01000010">
    <property type="protein sequence ID" value="SCY84494.1"/>
    <property type="molecule type" value="Genomic_DNA"/>
</dbReference>
<dbReference type="InterPro" id="IPR006096">
    <property type="entry name" value="Glu/Leu/Phe/Val/Trp_DH_C"/>
</dbReference>
<dbReference type="SUPFAM" id="SSF51735">
    <property type="entry name" value="NAD(P)-binding Rossmann-fold domains"/>
    <property type="match status" value="1"/>
</dbReference>
<dbReference type="PANTHER" id="PTHR42722">
    <property type="entry name" value="LEUCINE DEHYDROGENASE"/>
    <property type="match status" value="1"/>
</dbReference>
<dbReference type="Proteomes" id="UP000198538">
    <property type="component" value="Unassembled WGS sequence"/>
</dbReference>
<dbReference type="InterPro" id="IPR046346">
    <property type="entry name" value="Aminoacid_DH-like_N_sf"/>
</dbReference>
<evidence type="ECO:0000313" key="5">
    <source>
        <dbReference type="EMBL" id="SCY84494.1"/>
    </source>
</evidence>
<evidence type="ECO:0000313" key="6">
    <source>
        <dbReference type="Proteomes" id="UP000198538"/>
    </source>
</evidence>
<keyword evidence="2" id="KW-0560">Oxidoreductase</keyword>
<organism evidence="5 6">
    <name type="scientific">Paenibacillus polysaccharolyticus</name>
    <dbReference type="NCBI Taxonomy" id="582692"/>
    <lineage>
        <taxon>Bacteria</taxon>
        <taxon>Bacillati</taxon>
        <taxon>Bacillota</taxon>
        <taxon>Bacilli</taxon>
        <taxon>Bacillales</taxon>
        <taxon>Paenibacillaceae</taxon>
        <taxon>Paenibacillus</taxon>
    </lineage>
</organism>
<gene>
    <name evidence="5" type="ORF">SAMN05720606_110134</name>
</gene>
<dbReference type="GO" id="GO:0016639">
    <property type="term" value="F:oxidoreductase activity, acting on the CH-NH2 group of donors, NAD or NADP as acceptor"/>
    <property type="evidence" value="ECO:0007669"/>
    <property type="project" value="InterPro"/>
</dbReference>
<dbReference type="GO" id="GO:0006520">
    <property type="term" value="P:amino acid metabolic process"/>
    <property type="evidence" value="ECO:0007669"/>
    <property type="project" value="InterPro"/>
</dbReference>
<evidence type="ECO:0000259" key="4">
    <source>
        <dbReference type="SMART" id="SM00839"/>
    </source>
</evidence>
<comment type="similarity">
    <text evidence="1">Belongs to the Glu/Leu/Phe/Val dehydrogenases family.</text>
</comment>
<dbReference type="InterPro" id="IPR036291">
    <property type="entry name" value="NAD(P)-bd_dom_sf"/>
</dbReference>
<dbReference type="SUPFAM" id="SSF53223">
    <property type="entry name" value="Aminoacid dehydrogenase-like, N-terminal domain"/>
    <property type="match status" value="2"/>
</dbReference>
<dbReference type="Pfam" id="PF00208">
    <property type="entry name" value="ELFV_dehydrog"/>
    <property type="match status" value="1"/>
</dbReference>
<reference evidence="6" key="1">
    <citation type="submission" date="2016-10" db="EMBL/GenBank/DDBJ databases">
        <authorList>
            <person name="Varghese N."/>
            <person name="Submissions S."/>
        </authorList>
    </citation>
    <scope>NUCLEOTIDE SEQUENCE [LARGE SCALE GENOMIC DNA]</scope>
    <source>
        <strain evidence="6">BL9</strain>
    </source>
</reference>
<feature type="domain" description="Glutamate/phenylalanine/leucine/valine/L-tryptophan dehydrogenase C-terminal" evidence="4">
    <location>
        <begin position="279"/>
        <end position="485"/>
    </location>
</feature>
<accession>A0A1G5J8F6</accession>
<sequence length="485" mass="51005">MEIWREMEQEGMEKLVFCHDSSSGLQAIIAIHNTTLGPALGGCRYWAYTSKEEAIRDAIKLAKGMTYKNAMAGLPYGGGKAVVWDVTGASEQMTTGERVGGGVVDSLQSDIFDSLLIDSNISDMLGGTLIESIRGDTLGKGLENSSKDNVLGKMLANSGMDEAGEANNGIIAENSEDETQTRAQAQDKVWMDTTKDGSFSRTQADSSVNGTFGEGLADPAKNKEIRASQFRALGRFLERLQGRFVTGLDLGTTAADMDQIRVETAYVTDTTGSLGAQDDFTADMTAYGVYIGIVTSLRHQGVADLQGIPVAVQGLGKVGHALCRYLHAAGARLIVADVVPERVQRALVQFSGAISADPARIHAADCKVFAPCALGGVITPATVEELRCSIVAGAANNQLSERQLVAGRMQARGILYAPDYVLSAGGIISTACELQGAGPDLIRQKVAGIAGTLSKVFAEAARSGISTADAADRLAEAILESGQTD</sequence>
<dbReference type="SMART" id="SM00839">
    <property type="entry name" value="ELFV_dehydrog"/>
    <property type="match status" value="1"/>
</dbReference>
<evidence type="ECO:0000256" key="3">
    <source>
        <dbReference type="ARBA" id="ARBA00023027"/>
    </source>
</evidence>
<name>A0A1G5J8F6_9BACL</name>
<dbReference type="Gene3D" id="3.40.50.720">
    <property type="entry name" value="NAD(P)-binding Rossmann-like Domain"/>
    <property type="match status" value="1"/>
</dbReference>
<keyword evidence="6" id="KW-1185">Reference proteome</keyword>
<protein>
    <submittedName>
        <fullName evidence="5">Glutamate/Leucine/Phenylalanine/Valine dehydrogenase</fullName>
    </submittedName>
</protein>
<dbReference type="Gene3D" id="3.40.50.10860">
    <property type="entry name" value="Leucine Dehydrogenase, chain A, domain 1"/>
    <property type="match status" value="2"/>
</dbReference>
<dbReference type="Pfam" id="PF02812">
    <property type="entry name" value="ELFV_dehydrog_N"/>
    <property type="match status" value="1"/>
</dbReference>
<proteinExistence type="inferred from homology"/>
<dbReference type="InterPro" id="IPR006097">
    <property type="entry name" value="Glu/Leu/Phe/Val/Trp_DH_dimer"/>
</dbReference>
<evidence type="ECO:0000256" key="1">
    <source>
        <dbReference type="ARBA" id="ARBA00006382"/>
    </source>
</evidence>
<dbReference type="CDD" id="cd01075">
    <property type="entry name" value="NAD_bind_Leu_Phe_Val_DH"/>
    <property type="match status" value="1"/>
</dbReference>
<dbReference type="InterPro" id="IPR016211">
    <property type="entry name" value="Glu/Phe/Leu/Val/Trp_DH_bac/arc"/>
</dbReference>
<dbReference type="STRING" id="582692.SAMN05720606_110134"/>
<dbReference type="PANTHER" id="PTHR42722:SF1">
    <property type="entry name" value="VALINE DEHYDROGENASE"/>
    <property type="match status" value="1"/>
</dbReference>
<evidence type="ECO:0000256" key="2">
    <source>
        <dbReference type="ARBA" id="ARBA00023002"/>
    </source>
</evidence>